<keyword evidence="4" id="KW-0238">DNA-binding</keyword>
<accession>A0A1S6KQR7</accession>
<dbReference type="InterPro" id="IPR036162">
    <property type="entry name" value="Resolvase-like_N_sf"/>
</dbReference>
<dbReference type="GO" id="GO:0003677">
    <property type="term" value="F:DNA binding"/>
    <property type="evidence" value="ECO:0007669"/>
    <property type="project" value="UniProtKB-KW"/>
</dbReference>
<dbReference type="Pfam" id="PF02796">
    <property type="entry name" value="HTH_7"/>
    <property type="match status" value="1"/>
</dbReference>
<dbReference type="InterPro" id="IPR006119">
    <property type="entry name" value="Resolv_N"/>
</dbReference>
<keyword evidence="7" id="KW-0614">Plasmid</keyword>
<keyword evidence="2" id="KW-0229">DNA integration</keyword>
<dbReference type="GO" id="GO:0015074">
    <property type="term" value="P:DNA integration"/>
    <property type="evidence" value="ECO:0007669"/>
    <property type="project" value="UniProtKB-KW"/>
</dbReference>
<dbReference type="SUPFAM" id="SSF53041">
    <property type="entry name" value="Resolvase-like"/>
    <property type="match status" value="1"/>
</dbReference>
<dbReference type="FunFam" id="3.40.50.1390:FF:000001">
    <property type="entry name" value="DNA recombinase"/>
    <property type="match status" value="1"/>
</dbReference>
<geneLocation type="plasmid" evidence="7">
    <name>pCB58</name>
</geneLocation>
<dbReference type="PANTHER" id="PTHR30461">
    <property type="entry name" value="DNA-INVERTASE FROM LAMBDOID PROPHAGE"/>
    <property type="match status" value="1"/>
</dbReference>
<dbReference type="InterPro" id="IPR050639">
    <property type="entry name" value="SSR_resolvase"/>
</dbReference>
<keyword evidence="3" id="KW-0230">DNA invertase</keyword>
<keyword evidence="5" id="KW-0233">DNA recombination</keyword>
<dbReference type="EMBL" id="KY630469">
    <property type="protein sequence ID" value="AQT23729.1"/>
    <property type="molecule type" value="Genomic_DNA"/>
</dbReference>
<dbReference type="SMART" id="SM00857">
    <property type="entry name" value="Resolvase"/>
    <property type="match status" value="1"/>
</dbReference>
<dbReference type="Gene3D" id="1.10.10.60">
    <property type="entry name" value="Homeodomain-like"/>
    <property type="match status" value="1"/>
</dbReference>
<evidence type="ECO:0000256" key="5">
    <source>
        <dbReference type="ARBA" id="ARBA00023172"/>
    </source>
</evidence>
<evidence type="ECO:0000256" key="1">
    <source>
        <dbReference type="ARBA" id="ARBA00009913"/>
    </source>
</evidence>
<evidence type="ECO:0000256" key="3">
    <source>
        <dbReference type="ARBA" id="ARBA00023100"/>
    </source>
</evidence>
<comment type="similarity">
    <text evidence="1">Belongs to the site-specific recombinase resolvase family.</text>
</comment>
<evidence type="ECO:0000259" key="6">
    <source>
        <dbReference type="PROSITE" id="PS51736"/>
    </source>
</evidence>
<dbReference type="SUPFAM" id="SSF46689">
    <property type="entry name" value="Homeodomain-like"/>
    <property type="match status" value="1"/>
</dbReference>
<dbReference type="CDD" id="cd00569">
    <property type="entry name" value="HTH_Hin_like"/>
    <property type="match status" value="1"/>
</dbReference>
<dbReference type="PANTHER" id="PTHR30461:SF2">
    <property type="entry name" value="SERINE RECOMBINASE PINE-RELATED"/>
    <property type="match status" value="1"/>
</dbReference>
<dbReference type="InterPro" id="IPR006120">
    <property type="entry name" value="Resolvase_HTH_dom"/>
</dbReference>
<reference evidence="7" key="1">
    <citation type="submission" date="2017-02" db="EMBL/GenBank/DDBJ databases">
        <title>Two decades of relentless blaVIM-2-producing Pseudomonas aeruginosa dissemination in Portugal: the decisive role of genetic platforms and successful clones.</title>
        <authorList>
            <person name="Botelho J."/>
            <person name="Grosso F."/>
            <person name="Peixe L."/>
        </authorList>
    </citation>
    <scope>NUCLEOTIDE SEQUENCE</scope>
    <source>
        <plasmid evidence="7">pCB58</plasmid>
    </source>
</reference>
<evidence type="ECO:0000313" key="7">
    <source>
        <dbReference type="EMBL" id="AQT23729.1"/>
    </source>
</evidence>
<sequence>MAAWCYRPTNQANHMEVTMRNGKDSSTLDILTGGLRIGYARTSKQDQNLDLQRDALVAAGCTRIYEEQISGARANRPELEQMLKALRPGDTVVVWQLSRFGRSLSHLLQLMAQLEAMQVRFESLTEHIDTSTAGGRMQLNVFATLAEYERELNRERTMAGLEAARARGRKGGRKPTLGAKEIRDIKILLADPLTTVSDVAARFKVSRTTIYKYLSKEAQHVVQ</sequence>
<protein>
    <submittedName>
        <fullName evidence="7">Resolvase DNA invertase</fullName>
    </submittedName>
</protein>
<dbReference type="Pfam" id="PF00239">
    <property type="entry name" value="Resolvase"/>
    <property type="match status" value="1"/>
</dbReference>
<dbReference type="InterPro" id="IPR009057">
    <property type="entry name" value="Homeodomain-like_sf"/>
</dbReference>
<dbReference type="Gene3D" id="3.40.50.1390">
    <property type="entry name" value="Resolvase, N-terminal catalytic domain"/>
    <property type="match status" value="1"/>
</dbReference>
<dbReference type="CDD" id="cd03768">
    <property type="entry name" value="SR_ResInv"/>
    <property type="match status" value="1"/>
</dbReference>
<name>A0A1S6KQR7_PSEAI</name>
<proteinExistence type="inferred from homology"/>
<dbReference type="GO" id="GO:0000150">
    <property type="term" value="F:DNA strand exchange activity"/>
    <property type="evidence" value="ECO:0007669"/>
    <property type="project" value="UniProtKB-KW"/>
</dbReference>
<evidence type="ECO:0000256" key="2">
    <source>
        <dbReference type="ARBA" id="ARBA00022908"/>
    </source>
</evidence>
<feature type="domain" description="Resolvase/invertase-type recombinase catalytic" evidence="6">
    <location>
        <begin position="35"/>
        <end position="168"/>
    </location>
</feature>
<organism evidence="7">
    <name type="scientific">Pseudomonas aeruginosa</name>
    <dbReference type="NCBI Taxonomy" id="287"/>
    <lineage>
        <taxon>Bacteria</taxon>
        <taxon>Pseudomonadati</taxon>
        <taxon>Pseudomonadota</taxon>
        <taxon>Gammaproteobacteria</taxon>
        <taxon>Pseudomonadales</taxon>
        <taxon>Pseudomonadaceae</taxon>
        <taxon>Pseudomonas</taxon>
    </lineage>
</organism>
<evidence type="ECO:0000256" key="4">
    <source>
        <dbReference type="ARBA" id="ARBA00023125"/>
    </source>
</evidence>
<dbReference type="AlphaFoldDB" id="A0A1S6KQR7"/>
<dbReference type="PROSITE" id="PS51736">
    <property type="entry name" value="RECOMBINASES_3"/>
    <property type="match status" value="1"/>
</dbReference>